<feature type="compositionally biased region" description="Low complexity" evidence="2">
    <location>
        <begin position="417"/>
        <end position="430"/>
    </location>
</feature>
<evidence type="ECO:0000313" key="6">
    <source>
        <dbReference type="EMBL" id="KAG7285705.1"/>
    </source>
</evidence>
<dbReference type="AlphaFoldDB" id="A0AAD4HWR8"/>
<feature type="domain" description="DUF7730" evidence="5">
    <location>
        <begin position="567"/>
        <end position="732"/>
    </location>
</feature>
<name>A0AAD4HWR8_9PEZI</name>
<dbReference type="InterPro" id="IPR000172">
    <property type="entry name" value="GMC_OxRdtase_N"/>
</dbReference>
<evidence type="ECO:0000259" key="4">
    <source>
        <dbReference type="Pfam" id="PF05199"/>
    </source>
</evidence>
<comment type="similarity">
    <text evidence="1">Belongs to the GMC oxidoreductase family.</text>
</comment>
<evidence type="ECO:0000256" key="1">
    <source>
        <dbReference type="ARBA" id="ARBA00010790"/>
    </source>
</evidence>
<proteinExistence type="inferred from homology"/>
<feature type="domain" description="Glucose-methanol-choline oxidoreductase C-terminal" evidence="4">
    <location>
        <begin position="427"/>
        <end position="555"/>
    </location>
</feature>
<dbReference type="InterPro" id="IPR056632">
    <property type="entry name" value="DUF7730"/>
</dbReference>
<gene>
    <name evidence="6" type="ORF">NEMBOFW57_007998</name>
</gene>
<accession>A0AAD4HWR8</accession>
<reference evidence="6" key="1">
    <citation type="submission" date="2023-02" db="EMBL/GenBank/DDBJ databases">
        <authorList>
            <person name="Palmer J.M."/>
        </authorList>
    </citation>
    <scope>NUCLEOTIDE SEQUENCE</scope>
    <source>
        <strain evidence="6">FW57</strain>
    </source>
</reference>
<dbReference type="InterPro" id="IPR011008">
    <property type="entry name" value="Dimeric_a/b-barrel"/>
</dbReference>
<evidence type="ECO:0008006" key="8">
    <source>
        <dbReference type="Google" id="ProtNLM"/>
    </source>
</evidence>
<feature type="domain" description="Glucose-methanol-choline oxidoreductase N-terminal" evidence="3">
    <location>
        <begin position="6"/>
        <end position="299"/>
    </location>
</feature>
<comment type="caution">
    <text evidence="6">The sequence shown here is derived from an EMBL/GenBank/DDBJ whole genome shotgun (WGS) entry which is preliminary data.</text>
</comment>
<evidence type="ECO:0000313" key="7">
    <source>
        <dbReference type="Proteomes" id="UP001197093"/>
    </source>
</evidence>
<dbReference type="PANTHER" id="PTHR11552:SF210">
    <property type="entry name" value="GLUCOSE-METHANOL-CHOLINE OXIDOREDUCTASE N-TERMINAL DOMAIN-CONTAINING PROTEIN-RELATED"/>
    <property type="match status" value="1"/>
</dbReference>
<dbReference type="Gene3D" id="3.30.560.10">
    <property type="entry name" value="Glucose Oxidase, domain 3"/>
    <property type="match status" value="1"/>
</dbReference>
<dbReference type="Pfam" id="PF24864">
    <property type="entry name" value="DUF7730"/>
    <property type="match status" value="1"/>
</dbReference>
<evidence type="ECO:0000259" key="3">
    <source>
        <dbReference type="Pfam" id="PF00732"/>
    </source>
</evidence>
<dbReference type="InterPro" id="IPR036188">
    <property type="entry name" value="FAD/NAD-bd_sf"/>
</dbReference>
<dbReference type="Pfam" id="PF13826">
    <property type="entry name" value="Monooxy_af470-like"/>
    <property type="match status" value="1"/>
</dbReference>
<evidence type="ECO:0000259" key="5">
    <source>
        <dbReference type="Pfam" id="PF24864"/>
    </source>
</evidence>
<organism evidence="6 7">
    <name type="scientific">Staphylotrichum longicolle</name>
    <dbReference type="NCBI Taxonomy" id="669026"/>
    <lineage>
        <taxon>Eukaryota</taxon>
        <taxon>Fungi</taxon>
        <taxon>Dikarya</taxon>
        <taxon>Ascomycota</taxon>
        <taxon>Pezizomycotina</taxon>
        <taxon>Sordariomycetes</taxon>
        <taxon>Sordariomycetidae</taxon>
        <taxon>Sordariales</taxon>
        <taxon>Chaetomiaceae</taxon>
        <taxon>Staphylotrichum</taxon>
    </lineage>
</organism>
<dbReference type="GO" id="GO:0016614">
    <property type="term" value="F:oxidoreductase activity, acting on CH-OH group of donors"/>
    <property type="evidence" value="ECO:0007669"/>
    <property type="project" value="InterPro"/>
</dbReference>
<feature type="region of interest" description="Disordered" evidence="2">
    <location>
        <begin position="408"/>
        <end position="434"/>
    </location>
</feature>
<dbReference type="InterPro" id="IPR007867">
    <property type="entry name" value="GMC_OxRtase_C"/>
</dbReference>
<dbReference type="GO" id="GO:0050660">
    <property type="term" value="F:flavin adenine dinucleotide binding"/>
    <property type="evidence" value="ECO:0007669"/>
    <property type="project" value="InterPro"/>
</dbReference>
<dbReference type="PANTHER" id="PTHR11552">
    <property type="entry name" value="GLUCOSE-METHANOL-CHOLINE GMC OXIDOREDUCTASE"/>
    <property type="match status" value="1"/>
</dbReference>
<dbReference type="InterPro" id="IPR012132">
    <property type="entry name" value="GMC_OxRdtase"/>
</dbReference>
<dbReference type="Proteomes" id="UP001197093">
    <property type="component" value="Unassembled WGS sequence"/>
</dbReference>
<evidence type="ECO:0000256" key="2">
    <source>
        <dbReference type="SAM" id="MobiDB-lite"/>
    </source>
</evidence>
<dbReference type="Gene3D" id="3.50.50.60">
    <property type="entry name" value="FAD/NAD(P)-binding domain"/>
    <property type="match status" value="1"/>
</dbReference>
<dbReference type="Pfam" id="PF00732">
    <property type="entry name" value="GMC_oxred_N"/>
    <property type="match status" value="1"/>
</dbReference>
<keyword evidence="7" id="KW-1185">Reference proteome</keyword>
<dbReference type="SUPFAM" id="SSF51905">
    <property type="entry name" value="FAD/NAD(P)-binding domain"/>
    <property type="match status" value="1"/>
</dbReference>
<protein>
    <recommendedName>
        <fullName evidence="8">Glucose-methanol-choline oxidoreductase N-terminal domain-containing protein</fullName>
    </recommendedName>
</protein>
<dbReference type="EMBL" id="JAHCVI010000004">
    <property type="protein sequence ID" value="KAG7285705.1"/>
    <property type="molecule type" value="Genomic_DNA"/>
</dbReference>
<dbReference type="Pfam" id="PF05199">
    <property type="entry name" value="GMC_oxred_C"/>
    <property type="match status" value="1"/>
</dbReference>
<dbReference type="InterPro" id="IPR025444">
    <property type="entry name" value="Monooxy_af470"/>
</dbReference>
<sequence>MASEFDVVIVGGGTAGLVLAARLSEDPKTQVLVLEAGDDLTADPRINVPAMWPQLQGTDADWQLKTVPQKALSNRELAIPQGRLLGGSSALNAMNFVVSAEEDLDAWAKLGNPGWDWENFSRYLKRTYSNTTGSETDNNGAIQTNIPEEETKWPQAWRDTLAGLGFPADNDPFSGKIHGAVMYPDAIHPETKTRSYAGNAYLDPARDRPNLTIWTGVTVEKILFDKPAEDAVASGVQYTKGGKPATVAARKEVILSAGVFHTPKILELSGIGDAKLLESLGIDAVVDNPYVGENLQHHPLSIMSFETADDGEDGFDTIDAIARQEPAALNAAMSAYTNDKRGPFSRTNCNAMAHLPFPGINTDAGKHDLSEMLAAYLDSRMIPVPSTSTDFAVAVLLTRPLSRGSAHLTANHRQQQHDVQQQQQQQQPDQAIDPGYLSHPLDLEVLARHVQFLEQTLVRAEPLASRLKRGGKRTPSGLDASGFQGNLEKVRAFLRETAVASTLYAGTCSMMPREMGGVVDSALRVYGTKNLRVVDASVMPFITAGDTMATVYGIAEKAAEMIKGELKQTSLLFTRLPLEVRFRIYSLVMPPHRRLWVRPALHDTRSGRLEHFPCSKPPGDTSWIFSPGRCCTGVKNNFFEHVRRHGVHPHKDSLSLMKTCQQVYREMCRLWTFCFDDLATMRESVAMARPLPVRHLQVMLYAHYKLYCDPAKDDMPQVRGWRRSMNLAWERQLEEVNDLCRAVPGVGTLLVTVLVTPRFASLDNEDAVMASLEAITAVPQPSFLPPRRVTKSDMERPDFRYSQGLIKESFALPTLLVLGGLGQGLLSLVLPARFALLPAVFLLLRAVVITARELAAPAQYAAKLGIVPGRVSAQLPNASYDPLRPEKTSPFGSTPAGKGVVVFHLGARFNHPLGALAPGGKEFGEQFLSCHRDLLKRAKEYGCLSGTAYRGDDAVSNNTIMTVYYFRDLDGLNRFAHDPVHRKAWDWYNKVFVKKWGYSHVGIFHEAFCAPAGAYETIYLNMPPTLMGTGSADIKNEATGDDEWVRTLVDASGALWRTAHSRMGREVKRQAEEKAEMAEN</sequence>
<dbReference type="SUPFAM" id="SSF54373">
    <property type="entry name" value="FAD-linked reductases, C-terminal domain"/>
    <property type="match status" value="1"/>
</dbReference>
<dbReference type="SUPFAM" id="SSF54909">
    <property type="entry name" value="Dimeric alpha+beta barrel"/>
    <property type="match status" value="1"/>
</dbReference>